<reference evidence="1 2" key="1">
    <citation type="journal article" date="2016" name="BMC Genomics">
        <title>Combined genomic and structural analyses of a cultured magnetotactic bacterium reveals its niche adaptation to a dynamic environment.</title>
        <authorList>
            <person name="Araujo A.C."/>
            <person name="Morillo V."/>
            <person name="Cypriano J."/>
            <person name="Teixeira L.C."/>
            <person name="Leao P."/>
            <person name="Lyra S."/>
            <person name="Almeida L.G."/>
            <person name="Bazylinski D.A."/>
            <person name="Vasconcellos A.T."/>
            <person name="Abreu F."/>
            <person name="Lins U."/>
        </authorList>
    </citation>
    <scope>NUCLEOTIDE SEQUENCE [LARGE SCALE GENOMIC DNA]</scope>
    <source>
        <strain evidence="1 2">IT-1</strain>
    </source>
</reference>
<dbReference type="EMBL" id="LVJN01000015">
    <property type="protein sequence ID" value="OSM07025.1"/>
    <property type="molecule type" value="Genomic_DNA"/>
</dbReference>
<dbReference type="RefSeq" id="WP_085440930.1">
    <property type="nucleotide sequence ID" value="NZ_LVJN01000015.1"/>
</dbReference>
<keyword evidence="2" id="KW-1185">Reference proteome</keyword>
<protein>
    <submittedName>
        <fullName evidence="1">Uncharacterized protein</fullName>
    </submittedName>
</protein>
<name>A0A1Y2KB35_9PROT</name>
<evidence type="ECO:0000313" key="2">
    <source>
        <dbReference type="Proteomes" id="UP000194003"/>
    </source>
</evidence>
<comment type="caution">
    <text evidence="1">The sequence shown here is derived from an EMBL/GenBank/DDBJ whole genome shotgun (WGS) entry which is preliminary data.</text>
</comment>
<gene>
    <name evidence="1" type="ORF">MAIT1_00070</name>
</gene>
<proteinExistence type="predicted"/>
<accession>A0A1Y2KB35</accession>
<evidence type="ECO:0000313" key="1">
    <source>
        <dbReference type="EMBL" id="OSM07025.1"/>
    </source>
</evidence>
<dbReference type="Proteomes" id="UP000194003">
    <property type="component" value="Unassembled WGS sequence"/>
</dbReference>
<sequence length="107" mass="11911">MIQILRLNILNASCYDFKDDDSGRQVKGAKVTAGAKPENPIENRKGLEVMGMSCEQNVYDAISEIELPHWYECRAELRQSKGVAKLHIIGVKPIYENEPPKPAAAKA</sequence>
<dbReference type="AlphaFoldDB" id="A0A1Y2KB35"/>
<organism evidence="1 2">
    <name type="scientific">Magnetofaba australis IT-1</name>
    <dbReference type="NCBI Taxonomy" id="1434232"/>
    <lineage>
        <taxon>Bacteria</taxon>
        <taxon>Pseudomonadati</taxon>
        <taxon>Pseudomonadota</taxon>
        <taxon>Magnetococcia</taxon>
        <taxon>Magnetococcales</taxon>
        <taxon>Magnetococcaceae</taxon>
        <taxon>Magnetofaba</taxon>
    </lineage>
</organism>